<dbReference type="InterPro" id="IPR001155">
    <property type="entry name" value="OxRdtase_FMN_N"/>
</dbReference>
<evidence type="ECO:0000256" key="7">
    <source>
        <dbReference type="ARBA" id="ARBA00023002"/>
    </source>
</evidence>
<keyword evidence="9" id="KW-0411">Iron-sulfur</keyword>
<dbReference type="PANTHER" id="PTHR42917:SF2">
    <property type="entry name" value="2,4-DIENOYL-COA REDUCTASE [(2E)-ENOYL-COA-PRODUCING]"/>
    <property type="match status" value="1"/>
</dbReference>
<dbReference type="InterPro" id="IPR051793">
    <property type="entry name" value="NADH:flavin_oxidoreductase"/>
</dbReference>
<dbReference type="Gene3D" id="3.40.50.720">
    <property type="entry name" value="NAD(P)-binding Rossmann-like Domain"/>
    <property type="match status" value="1"/>
</dbReference>
<dbReference type="Pfam" id="PF07992">
    <property type="entry name" value="Pyr_redox_2"/>
    <property type="match status" value="1"/>
</dbReference>
<keyword evidence="6" id="KW-0479">Metal-binding</keyword>
<evidence type="ECO:0000256" key="4">
    <source>
        <dbReference type="ARBA" id="ARBA00022630"/>
    </source>
</evidence>
<evidence type="ECO:0000259" key="10">
    <source>
        <dbReference type="Pfam" id="PF00724"/>
    </source>
</evidence>
<dbReference type="PRINTS" id="PR00368">
    <property type="entry name" value="FADPNR"/>
</dbReference>
<gene>
    <name evidence="12" type="ORF">K1W69_08695</name>
</gene>
<keyword evidence="5" id="KW-0288">FMN</keyword>
<dbReference type="RefSeq" id="WP_220227985.1">
    <property type="nucleotide sequence ID" value="NZ_JAICBX010000002.1"/>
</dbReference>
<keyword evidence="7" id="KW-0560">Oxidoreductase</keyword>
<evidence type="ECO:0000256" key="6">
    <source>
        <dbReference type="ARBA" id="ARBA00022723"/>
    </source>
</evidence>
<dbReference type="CDD" id="cd04734">
    <property type="entry name" value="OYE_like_3_FMN"/>
    <property type="match status" value="1"/>
</dbReference>
<feature type="domain" description="FAD/NAD(P)-binding" evidence="11">
    <location>
        <begin position="387"/>
        <end position="615"/>
    </location>
</feature>
<comment type="cofactor">
    <cofactor evidence="2">
        <name>[4Fe-4S] cluster</name>
        <dbReference type="ChEBI" id="CHEBI:49883"/>
    </cofactor>
</comment>
<dbReference type="Proteomes" id="UP001196509">
    <property type="component" value="Unassembled WGS sequence"/>
</dbReference>
<dbReference type="AlphaFoldDB" id="A0AAE2ZIB7"/>
<evidence type="ECO:0000256" key="8">
    <source>
        <dbReference type="ARBA" id="ARBA00023004"/>
    </source>
</evidence>
<keyword evidence="8" id="KW-0408">Iron</keyword>
<evidence type="ECO:0000256" key="9">
    <source>
        <dbReference type="ARBA" id="ARBA00023014"/>
    </source>
</evidence>
<sequence>MTNDPLLQPYQLKHLTLRNRIMISSHEPAYPEDGMPKERYRAYHVERAKGGVALTMTAGSASVSRDSPPAFNNILAWKDEVVGWMKQLVDECHDHGAAVMIQLTHLGRRTRWDKGDWLPIVSSSHEREAAHRAFPKQVEDWDIARIIEDYADAAERMKAAGLDGIELESYGHFMDQFWSPLTNTLEAPYGGDLDNRLRFAFETLEAIRERVGPDFIVGIRYSGDEMLPGGVSREEGLEISRRLKKSGLVDFLNVIRGHIDTDPALTDVIPIQGMPSAPHLDFAGEIRSETALPTFHAARIPDVATARHAIASGKLDMVGMTRAHMTEPHIVRKIMEGREETIRPCVGANYCLDRIYQGGEALCIHNPSTGRELTMPHRVEKADDRKRIVIVGAGPAGMEAARVAAERGHDVVVHEAANDAGGQIRLTALSKRRSEMISIIDWRLAECTRLGVTFHFNSFADADAVLAEDPDIVIMATGGLPHTEVLDEGGDLVVSAWDILAGDVKAGSDVLVYDDAGDHAGLQAAEIIAATGARVEIMTPDRTFAPEVMGMNLVPYMRSMQKLDVAFTVTWRLKSVRGDGNGLIATVGSDYGDATRERRVDQVVVNHGTRPLDDIYFELKPGASNLGEMDYEAFVSGHPQTVMRNPEGRYRLFRIGDAVGARNTHAAIYDALRLVRNL</sequence>
<protein>
    <submittedName>
        <fullName evidence="12">NADH:flavin oxidoreductase</fullName>
    </submittedName>
</protein>
<evidence type="ECO:0000256" key="1">
    <source>
        <dbReference type="ARBA" id="ARBA00001917"/>
    </source>
</evidence>
<dbReference type="GO" id="GO:0051536">
    <property type="term" value="F:iron-sulfur cluster binding"/>
    <property type="evidence" value="ECO:0007669"/>
    <property type="project" value="UniProtKB-KW"/>
</dbReference>
<evidence type="ECO:0000256" key="2">
    <source>
        <dbReference type="ARBA" id="ARBA00001966"/>
    </source>
</evidence>
<proteinExistence type="inferred from homology"/>
<organism evidence="12 13">
    <name type="scientific">Flavimaribacter sediminis</name>
    <dbReference type="NCBI Taxonomy" id="2865987"/>
    <lineage>
        <taxon>Bacteria</taxon>
        <taxon>Pseudomonadati</taxon>
        <taxon>Pseudomonadota</taxon>
        <taxon>Alphaproteobacteria</taxon>
        <taxon>Hyphomicrobiales</taxon>
        <taxon>Rhizobiaceae</taxon>
        <taxon>Flavimaribacter</taxon>
    </lineage>
</organism>
<reference evidence="12" key="1">
    <citation type="submission" date="2021-08" db="EMBL/GenBank/DDBJ databases">
        <title>Hoeflea bacterium WL0058 sp. nov., isolated from the sediment.</title>
        <authorList>
            <person name="Wang L."/>
            <person name="Zhang D."/>
        </authorList>
    </citation>
    <scope>NUCLEOTIDE SEQUENCE</scope>
    <source>
        <strain evidence="12">WL0058</strain>
    </source>
</reference>
<comment type="caution">
    <text evidence="12">The sequence shown here is derived from an EMBL/GenBank/DDBJ whole genome shotgun (WGS) entry which is preliminary data.</text>
</comment>
<evidence type="ECO:0000313" key="12">
    <source>
        <dbReference type="EMBL" id="MBW8637264.1"/>
    </source>
</evidence>
<comment type="similarity">
    <text evidence="3">In the N-terminal section; belongs to the NADH:flavin oxidoreductase/NADH oxidase family.</text>
</comment>
<dbReference type="SUPFAM" id="SSF51905">
    <property type="entry name" value="FAD/NAD(P)-binding domain"/>
    <property type="match status" value="1"/>
</dbReference>
<evidence type="ECO:0000256" key="5">
    <source>
        <dbReference type="ARBA" id="ARBA00022643"/>
    </source>
</evidence>
<accession>A0AAE2ZIB7</accession>
<evidence type="ECO:0000313" key="13">
    <source>
        <dbReference type="Proteomes" id="UP001196509"/>
    </source>
</evidence>
<name>A0AAE2ZIB7_9HYPH</name>
<dbReference type="GO" id="GO:0010181">
    <property type="term" value="F:FMN binding"/>
    <property type="evidence" value="ECO:0007669"/>
    <property type="project" value="InterPro"/>
</dbReference>
<keyword evidence="4" id="KW-0285">Flavoprotein</keyword>
<feature type="domain" description="NADH:flavin oxidoreductase/NADH oxidase N-terminal" evidence="10">
    <location>
        <begin position="6"/>
        <end position="340"/>
    </location>
</feature>
<dbReference type="EMBL" id="JAICBX010000002">
    <property type="protein sequence ID" value="MBW8637264.1"/>
    <property type="molecule type" value="Genomic_DNA"/>
</dbReference>
<dbReference type="PRINTS" id="PR00411">
    <property type="entry name" value="PNDRDTASEI"/>
</dbReference>
<dbReference type="InterPro" id="IPR023753">
    <property type="entry name" value="FAD/NAD-binding_dom"/>
</dbReference>
<dbReference type="GO" id="GO:0033543">
    <property type="term" value="P:fatty acid beta-oxidation, unsaturated, even number, reductase/isomerase pathway"/>
    <property type="evidence" value="ECO:0007669"/>
    <property type="project" value="TreeGrafter"/>
</dbReference>
<keyword evidence="13" id="KW-1185">Reference proteome</keyword>
<dbReference type="SUPFAM" id="SSF51395">
    <property type="entry name" value="FMN-linked oxidoreductases"/>
    <property type="match status" value="1"/>
</dbReference>
<dbReference type="Gene3D" id="3.20.20.70">
    <property type="entry name" value="Aldolase class I"/>
    <property type="match status" value="1"/>
</dbReference>
<dbReference type="InterPro" id="IPR036188">
    <property type="entry name" value="FAD/NAD-bd_sf"/>
</dbReference>
<dbReference type="Pfam" id="PF00724">
    <property type="entry name" value="Oxidored_FMN"/>
    <property type="match status" value="1"/>
</dbReference>
<comment type="cofactor">
    <cofactor evidence="1">
        <name>FMN</name>
        <dbReference type="ChEBI" id="CHEBI:58210"/>
    </cofactor>
</comment>
<evidence type="ECO:0000259" key="11">
    <source>
        <dbReference type="Pfam" id="PF07992"/>
    </source>
</evidence>
<dbReference type="Gene3D" id="3.50.50.60">
    <property type="entry name" value="FAD/NAD(P)-binding domain"/>
    <property type="match status" value="1"/>
</dbReference>
<dbReference type="GO" id="GO:0046872">
    <property type="term" value="F:metal ion binding"/>
    <property type="evidence" value="ECO:0007669"/>
    <property type="project" value="UniProtKB-KW"/>
</dbReference>
<dbReference type="InterPro" id="IPR013785">
    <property type="entry name" value="Aldolase_TIM"/>
</dbReference>
<dbReference type="GO" id="GO:0008670">
    <property type="term" value="F:2,4-dienoyl-CoA reductase (NADPH) activity"/>
    <property type="evidence" value="ECO:0007669"/>
    <property type="project" value="TreeGrafter"/>
</dbReference>
<dbReference type="PANTHER" id="PTHR42917">
    <property type="entry name" value="2,4-DIENOYL-COA REDUCTASE"/>
    <property type="match status" value="1"/>
</dbReference>
<evidence type="ECO:0000256" key="3">
    <source>
        <dbReference type="ARBA" id="ARBA00011048"/>
    </source>
</evidence>